<accession>A0ACC0WGK1</accession>
<sequence>MSLWDDDKARGEDKECKLLSGNFATLLQILLGCIALSVLVIKRVREVPRRPLLVWAFDASKQMIGATVAHVANLVIAIVLYSYEHAIRGSGHETVDQCALYFVNFTLDTTFGVVLNYVFLSVVVLLAHRFHWSALKTPGDYGTPVRVTTWGLQVLSWILVIYVSKILIAVLIMAFQKPMGAFARLLFKPLRDYPDIELALVMVVCPCLMNALQFWIQDSFLKKDIRDESFIIAQVTQSPGHVNPEDKVPILGTPTDEESSESGQDDTNGTVGHDQEETPHVETKTNVPLDVSIA</sequence>
<gene>
    <name evidence="1" type="ORF">PsorP6_017115</name>
</gene>
<name>A0ACC0WGK1_9STRA</name>
<dbReference type="Proteomes" id="UP001163321">
    <property type="component" value="Chromosome 2"/>
</dbReference>
<dbReference type="EMBL" id="CM047581">
    <property type="protein sequence ID" value="KAI9916836.1"/>
    <property type="molecule type" value="Genomic_DNA"/>
</dbReference>
<evidence type="ECO:0000313" key="2">
    <source>
        <dbReference type="Proteomes" id="UP001163321"/>
    </source>
</evidence>
<protein>
    <submittedName>
        <fullName evidence="1">Uncharacterized protein</fullName>
    </submittedName>
</protein>
<organism evidence="1 2">
    <name type="scientific">Peronosclerospora sorghi</name>
    <dbReference type="NCBI Taxonomy" id="230839"/>
    <lineage>
        <taxon>Eukaryota</taxon>
        <taxon>Sar</taxon>
        <taxon>Stramenopiles</taxon>
        <taxon>Oomycota</taxon>
        <taxon>Peronosporomycetes</taxon>
        <taxon>Peronosporales</taxon>
        <taxon>Peronosporaceae</taxon>
        <taxon>Peronosclerospora</taxon>
    </lineage>
</organism>
<comment type="caution">
    <text evidence="1">The sequence shown here is derived from an EMBL/GenBank/DDBJ whole genome shotgun (WGS) entry which is preliminary data.</text>
</comment>
<evidence type="ECO:0000313" key="1">
    <source>
        <dbReference type="EMBL" id="KAI9916836.1"/>
    </source>
</evidence>
<keyword evidence="2" id="KW-1185">Reference proteome</keyword>
<reference evidence="1 2" key="1">
    <citation type="journal article" date="2022" name="bioRxiv">
        <title>The genome of the oomycete Peronosclerospora sorghi, a cosmopolitan pathogen of maize and sorghum, is inflated with dispersed pseudogenes.</title>
        <authorList>
            <person name="Fletcher K."/>
            <person name="Martin F."/>
            <person name="Isakeit T."/>
            <person name="Cavanaugh K."/>
            <person name="Magill C."/>
            <person name="Michelmore R."/>
        </authorList>
    </citation>
    <scope>NUCLEOTIDE SEQUENCE [LARGE SCALE GENOMIC DNA]</scope>
    <source>
        <strain evidence="1">P6</strain>
    </source>
</reference>
<proteinExistence type="predicted"/>